<accession>A0A0V0SWQ1</accession>
<gene>
    <name evidence="1" type="ORF">T05_14307</name>
</gene>
<evidence type="ECO:0000313" key="2">
    <source>
        <dbReference type="Proteomes" id="UP000055048"/>
    </source>
</evidence>
<dbReference type="Proteomes" id="UP000055048">
    <property type="component" value="Unassembled WGS sequence"/>
</dbReference>
<evidence type="ECO:0000313" key="1">
    <source>
        <dbReference type="EMBL" id="KRX31264.1"/>
    </source>
</evidence>
<proteinExistence type="predicted"/>
<keyword evidence="2" id="KW-1185">Reference proteome</keyword>
<reference evidence="1 2" key="1">
    <citation type="submission" date="2015-01" db="EMBL/GenBank/DDBJ databases">
        <title>Evolution of Trichinella species and genotypes.</title>
        <authorList>
            <person name="Korhonen P.K."/>
            <person name="Edoardo P."/>
            <person name="Giuseppe L.R."/>
            <person name="Gasser R.B."/>
        </authorList>
    </citation>
    <scope>NUCLEOTIDE SEQUENCE [LARGE SCALE GENOMIC DNA]</scope>
    <source>
        <strain evidence="1">ISS417</strain>
    </source>
</reference>
<organism evidence="1 2">
    <name type="scientific">Trichinella murrelli</name>
    <dbReference type="NCBI Taxonomy" id="144512"/>
    <lineage>
        <taxon>Eukaryota</taxon>
        <taxon>Metazoa</taxon>
        <taxon>Ecdysozoa</taxon>
        <taxon>Nematoda</taxon>
        <taxon>Enoplea</taxon>
        <taxon>Dorylaimia</taxon>
        <taxon>Trichinellida</taxon>
        <taxon>Trichinellidae</taxon>
        <taxon>Trichinella</taxon>
    </lineage>
</organism>
<dbReference type="EMBL" id="JYDJ01001885">
    <property type="protein sequence ID" value="KRX31264.1"/>
    <property type="molecule type" value="Genomic_DNA"/>
</dbReference>
<name>A0A0V0SWQ1_9BILA</name>
<protein>
    <submittedName>
        <fullName evidence="1">Uncharacterized protein</fullName>
    </submittedName>
</protein>
<sequence>MIIRRRRGSLNSSLSRFPRTPPPFSDWLYADELHAIDRIG</sequence>
<dbReference type="AlphaFoldDB" id="A0A0V0SWQ1"/>
<comment type="caution">
    <text evidence="1">The sequence shown here is derived from an EMBL/GenBank/DDBJ whole genome shotgun (WGS) entry which is preliminary data.</text>
</comment>